<dbReference type="InterPro" id="IPR050951">
    <property type="entry name" value="Retrovirus_Pol_polyprotein"/>
</dbReference>
<feature type="non-terminal residue" evidence="3">
    <location>
        <position position="1"/>
    </location>
</feature>
<organism evidence="3 4">
    <name type="scientific">Phytophthora megakarya</name>
    <dbReference type="NCBI Taxonomy" id="4795"/>
    <lineage>
        <taxon>Eukaryota</taxon>
        <taxon>Sar</taxon>
        <taxon>Stramenopiles</taxon>
        <taxon>Oomycota</taxon>
        <taxon>Peronosporomycetes</taxon>
        <taxon>Peronosporales</taxon>
        <taxon>Peronosporaceae</taxon>
        <taxon>Phytophthora</taxon>
    </lineage>
</organism>
<dbReference type="SUPFAM" id="SSF53098">
    <property type="entry name" value="Ribonuclease H-like"/>
    <property type="match status" value="1"/>
</dbReference>
<dbReference type="GO" id="GO:0003676">
    <property type="term" value="F:nucleic acid binding"/>
    <property type="evidence" value="ECO:0007669"/>
    <property type="project" value="InterPro"/>
</dbReference>
<dbReference type="AlphaFoldDB" id="A0A225UIQ9"/>
<feature type="region of interest" description="Disordered" evidence="1">
    <location>
        <begin position="224"/>
        <end position="307"/>
    </location>
</feature>
<keyword evidence="3" id="KW-0808">Transferase</keyword>
<feature type="domain" description="Integrase catalytic" evidence="2">
    <location>
        <begin position="90"/>
        <end position="180"/>
    </location>
</feature>
<dbReference type="PANTHER" id="PTHR37984">
    <property type="entry name" value="PROTEIN CBG26694"/>
    <property type="match status" value="1"/>
</dbReference>
<dbReference type="GO" id="GO:0003964">
    <property type="term" value="F:RNA-directed DNA polymerase activity"/>
    <property type="evidence" value="ECO:0007669"/>
    <property type="project" value="UniProtKB-KW"/>
</dbReference>
<gene>
    <name evidence="3" type="ORF">PHMEG_00037618</name>
</gene>
<dbReference type="PROSITE" id="PS50994">
    <property type="entry name" value="INTEGRASE"/>
    <property type="match status" value="1"/>
</dbReference>
<dbReference type="PANTHER" id="PTHR37984:SF5">
    <property type="entry name" value="PROTEIN NYNRIN-LIKE"/>
    <property type="match status" value="1"/>
</dbReference>
<keyword evidence="4" id="KW-1185">Reference proteome</keyword>
<evidence type="ECO:0000256" key="1">
    <source>
        <dbReference type="SAM" id="MobiDB-lite"/>
    </source>
</evidence>
<dbReference type="STRING" id="4795.A0A225UIQ9"/>
<dbReference type="OrthoDB" id="125605at2759"/>
<evidence type="ECO:0000313" key="4">
    <source>
        <dbReference type="Proteomes" id="UP000198211"/>
    </source>
</evidence>
<comment type="caution">
    <text evidence="3">The sequence shown here is derived from an EMBL/GenBank/DDBJ whole genome shotgun (WGS) entry which is preliminary data.</text>
</comment>
<protein>
    <submittedName>
        <fullName evidence="3">Reverse transcriptase</fullName>
    </submittedName>
</protein>
<feature type="compositionally biased region" description="Polar residues" evidence="1">
    <location>
        <begin position="288"/>
        <end position="306"/>
    </location>
</feature>
<dbReference type="GO" id="GO:0015074">
    <property type="term" value="P:DNA integration"/>
    <property type="evidence" value="ECO:0007669"/>
    <property type="project" value="InterPro"/>
</dbReference>
<dbReference type="InterPro" id="IPR036397">
    <property type="entry name" value="RNaseH_sf"/>
</dbReference>
<dbReference type="InterPro" id="IPR012337">
    <property type="entry name" value="RNaseH-like_sf"/>
</dbReference>
<evidence type="ECO:0000313" key="3">
    <source>
        <dbReference type="EMBL" id="OWY93107.1"/>
    </source>
</evidence>
<dbReference type="InterPro" id="IPR001584">
    <property type="entry name" value="Integrase_cat-core"/>
</dbReference>
<keyword evidence="3" id="KW-0695">RNA-directed DNA polymerase</keyword>
<dbReference type="Pfam" id="PF24626">
    <property type="entry name" value="SH3_Tf2-1"/>
    <property type="match status" value="1"/>
</dbReference>
<proteinExistence type="predicted"/>
<dbReference type="InterPro" id="IPR056924">
    <property type="entry name" value="SH3_Tf2-1"/>
</dbReference>
<accession>A0A225UIQ9</accession>
<feature type="compositionally biased region" description="Low complexity" evidence="1">
    <location>
        <begin position="442"/>
        <end position="454"/>
    </location>
</feature>
<dbReference type="Gene3D" id="3.30.420.10">
    <property type="entry name" value="Ribonuclease H-like superfamily/Ribonuclease H"/>
    <property type="match status" value="1"/>
</dbReference>
<keyword evidence="3" id="KW-0548">Nucleotidyltransferase</keyword>
<dbReference type="Proteomes" id="UP000198211">
    <property type="component" value="Unassembled WGS sequence"/>
</dbReference>
<evidence type="ECO:0000259" key="2">
    <source>
        <dbReference type="PROSITE" id="PS50994"/>
    </source>
</evidence>
<dbReference type="EMBL" id="NBNE01016701">
    <property type="protein sequence ID" value="OWY93107.1"/>
    <property type="molecule type" value="Genomic_DNA"/>
</dbReference>
<feature type="compositionally biased region" description="Basic and acidic residues" evidence="1">
    <location>
        <begin position="456"/>
        <end position="465"/>
    </location>
</feature>
<reference evidence="4" key="1">
    <citation type="submission" date="2017-03" db="EMBL/GenBank/DDBJ databases">
        <title>Phytopthora megakarya and P. palmivora, two closely related causual agents of cacao black pod achieved similar genome size and gene model numbers by different mechanisms.</title>
        <authorList>
            <person name="Ali S."/>
            <person name="Shao J."/>
            <person name="Larry D.J."/>
            <person name="Kronmiller B."/>
            <person name="Shen D."/>
            <person name="Strem M.D."/>
            <person name="Melnick R.L."/>
            <person name="Guiltinan M.J."/>
            <person name="Tyler B.M."/>
            <person name="Meinhardt L.W."/>
            <person name="Bailey B.A."/>
        </authorList>
    </citation>
    <scope>NUCLEOTIDE SEQUENCE [LARGE SCALE GENOMIC DNA]</scope>
    <source>
        <strain evidence="4">zdho120</strain>
    </source>
</reference>
<name>A0A225UIQ9_9STRA</name>
<sequence length="465" mass="50646">YKWERKYVRIYDVCQRVKPAPHSQAPLQPLPTPPECWESVSMDFVFGLPRDSMQDGASRCCRSGGDLRPDGTSVRRHGVQTPWHAQRLDFVSDRDPRFTARFWLEVFTLLGTRFSMSTADHPQTDGQTERVNRVLVDLLKSYAQSFHNRSDYLPMAEFAINSAVHASTGHTPFFVNAMRHPHLPSTLGVVASSLSGGGSMVASEQPQKTADTNLSAAMTRARARARTRQSDVSVPGTDTVKNHEQATPAATKDNVSVRGTDTEKTHAQAEPVAITHKVSVPGTDTPKSHAQSGTDATTSGEGQTRTRPMMDPGFSSQAMDFVHERQAVVRFVQDAIAASADRQKLNAENNGKGNTNEFQIGSLVLLSTQNLPTHAVSGFGASKLAPRFLGPFKVTERHGSAYTLELPSDMRLHPTFYVGRLKTYAQPESSSHDDSPTTTRGASSPSPQAASPSPGEGEHVINTDA</sequence>
<feature type="region of interest" description="Disordered" evidence="1">
    <location>
        <begin position="425"/>
        <end position="465"/>
    </location>
</feature>